<evidence type="ECO:0000313" key="3">
    <source>
        <dbReference type="Proteomes" id="UP001195769"/>
    </source>
</evidence>
<protein>
    <submittedName>
        <fullName evidence="2">Uncharacterized protein</fullName>
    </submittedName>
</protein>
<dbReference type="Proteomes" id="UP001195769">
    <property type="component" value="Unassembled WGS sequence"/>
</dbReference>
<feature type="region of interest" description="Disordered" evidence="1">
    <location>
        <begin position="344"/>
        <end position="379"/>
    </location>
</feature>
<name>A0AAD4E025_9AGAM</name>
<proteinExistence type="predicted"/>
<accession>A0AAD4E025</accession>
<evidence type="ECO:0000256" key="1">
    <source>
        <dbReference type="SAM" id="MobiDB-lite"/>
    </source>
</evidence>
<organism evidence="2 3">
    <name type="scientific">Suillus fuscotomentosus</name>
    <dbReference type="NCBI Taxonomy" id="1912939"/>
    <lineage>
        <taxon>Eukaryota</taxon>
        <taxon>Fungi</taxon>
        <taxon>Dikarya</taxon>
        <taxon>Basidiomycota</taxon>
        <taxon>Agaricomycotina</taxon>
        <taxon>Agaricomycetes</taxon>
        <taxon>Agaricomycetidae</taxon>
        <taxon>Boletales</taxon>
        <taxon>Suillineae</taxon>
        <taxon>Suillaceae</taxon>
        <taxon>Suillus</taxon>
    </lineage>
</organism>
<reference evidence="2" key="1">
    <citation type="journal article" date="2020" name="New Phytol.">
        <title>Comparative genomics reveals dynamic genome evolution in host specialist ectomycorrhizal fungi.</title>
        <authorList>
            <person name="Lofgren L.A."/>
            <person name="Nguyen N.H."/>
            <person name="Vilgalys R."/>
            <person name="Ruytinx J."/>
            <person name="Liao H.L."/>
            <person name="Branco S."/>
            <person name="Kuo A."/>
            <person name="LaButti K."/>
            <person name="Lipzen A."/>
            <person name="Andreopoulos W."/>
            <person name="Pangilinan J."/>
            <person name="Riley R."/>
            <person name="Hundley H."/>
            <person name="Na H."/>
            <person name="Barry K."/>
            <person name="Grigoriev I.V."/>
            <person name="Stajich J.E."/>
            <person name="Kennedy P.G."/>
        </authorList>
    </citation>
    <scope>NUCLEOTIDE SEQUENCE</scope>
    <source>
        <strain evidence="2">FC203</strain>
    </source>
</reference>
<dbReference type="EMBL" id="JABBWK010000048">
    <property type="protein sequence ID" value="KAG1897250.1"/>
    <property type="molecule type" value="Genomic_DNA"/>
</dbReference>
<gene>
    <name evidence="2" type="ORF">F5891DRAFT_982845</name>
</gene>
<evidence type="ECO:0000313" key="2">
    <source>
        <dbReference type="EMBL" id="KAG1897250.1"/>
    </source>
</evidence>
<dbReference type="AlphaFoldDB" id="A0AAD4E025"/>
<keyword evidence="3" id="KW-1185">Reference proteome</keyword>
<feature type="compositionally biased region" description="Basic residues" evidence="1">
    <location>
        <begin position="141"/>
        <end position="152"/>
    </location>
</feature>
<dbReference type="GeneID" id="64671557"/>
<comment type="caution">
    <text evidence="2">The sequence shown here is derived from an EMBL/GenBank/DDBJ whole genome shotgun (WGS) entry which is preliminary data.</text>
</comment>
<feature type="region of interest" description="Disordered" evidence="1">
    <location>
        <begin position="141"/>
        <end position="167"/>
    </location>
</feature>
<sequence>MSKSTFCRLSKSELLKGCCNSAILRLGLGTSDDIRAAGLDLGPAMGLQGALKGFNETNRLTCEAFVDIFAAKCAEVAFLARSSLFCVARTLDLLKKLQLARCLLSPRLSVALSQEQPRAPQDTIEKNNRIQILDMTTGRTFSRHVPRTKRARSPSSDETDSDINEPVTTPPIIHHLSRFVKRAKSNPKPYERNGSTRLERRFFDNQLRHKDSMSQEDAEKSKDVLERCLGRLSPGAAAQAVVTMHADVEWRRVSALATAWEIYASEEHLKFLHMVLEDEGEKYANASQEPLGISAQELVRSDEKDIKEQIDCSVTAYSDDIALFSVGDTQLDYLENAPDDQLKVTDVTSDSDDSGIALTNSEEDRFRTTSKLGGSADAS</sequence>
<dbReference type="RefSeq" id="XP_041222826.1">
    <property type="nucleotide sequence ID" value="XM_041377259.1"/>
</dbReference>